<evidence type="ECO:0000313" key="3">
    <source>
        <dbReference type="EMBL" id="MBI1755643.1"/>
    </source>
</evidence>
<evidence type="ECO:0000259" key="2">
    <source>
        <dbReference type="Pfam" id="PF13200"/>
    </source>
</evidence>
<accession>A0A931LT35</accession>
<dbReference type="EMBL" id="JACOSL010000004">
    <property type="protein sequence ID" value="MBI1755643.1"/>
    <property type="molecule type" value="Genomic_DNA"/>
</dbReference>
<organism evidence="3 4">
    <name type="scientific">Fimbriimonas ginsengisoli</name>
    <dbReference type="NCBI Taxonomy" id="1005039"/>
    <lineage>
        <taxon>Bacteria</taxon>
        <taxon>Bacillati</taxon>
        <taxon>Armatimonadota</taxon>
        <taxon>Fimbriimonadia</taxon>
        <taxon>Fimbriimonadales</taxon>
        <taxon>Fimbriimonadaceae</taxon>
        <taxon>Fimbriimonas</taxon>
    </lineage>
</organism>
<sequence>MRGIYLTAWSAGSARKMTNTLAMLQRTGLNTVVIDVRDAGFVYMKTGIKLADESHATHNAVAKPKDLLARLAKAGVYPIARIACFRDQFVPKANPKLAVLDRRGKVWKDRSGHSWLDPYSKTNWDYLGQIVDYALEVGFPEIQLDYVRFPSEGDPENQVFPSRSAYPDPKARPEDVIAAFAQAIKAKVKARGGVLSADVFGIISSTQDDQGIGQELEKIAAPFDLICPMVYPSHFAKGEYGIGDPNASPHAIVVKSLLDYRKRLPGKKIRPWLQDFSLGRRYGAKEVRAQIDAAVEVGYSEFLLWNAGNVYTEAAHAKQPALTATAEHPKPTTTPKTGA</sequence>
<name>A0A931LT35_FIMGI</name>
<protein>
    <submittedName>
        <fullName evidence="3">GTP-binding protein</fullName>
    </submittedName>
</protein>
<evidence type="ECO:0000256" key="1">
    <source>
        <dbReference type="SAM" id="MobiDB-lite"/>
    </source>
</evidence>
<dbReference type="InterPro" id="IPR017853">
    <property type="entry name" value="GH"/>
</dbReference>
<dbReference type="SUPFAM" id="SSF51445">
    <property type="entry name" value="(Trans)glycosidases"/>
    <property type="match status" value="1"/>
</dbReference>
<comment type="caution">
    <text evidence="3">The sequence shown here is derived from an EMBL/GenBank/DDBJ whole genome shotgun (WGS) entry which is preliminary data.</text>
</comment>
<dbReference type="Gene3D" id="3.20.20.80">
    <property type="entry name" value="Glycosidases"/>
    <property type="match status" value="1"/>
</dbReference>
<dbReference type="InterPro" id="IPR025275">
    <property type="entry name" value="DUF4015"/>
</dbReference>
<evidence type="ECO:0000313" key="4">
    <source>
        <dbReference type="Proteomes" id="UP000727962"/>
    </source>
</evidence>
<dbReference type="AlphaFoldDB" id="A0A931LT35"/>
<gene>
    <name evidence="3" type="ORF">HYR64_00870</name>
</gene>
<reference evidence="3" key="1">
    <citation type="submission" date="2020-07" db="EMBL/GenBank/DDBJ databases">
        <title>Huge and variable diversity of episymbiotic CPR bacteria and DPANN archaea in groundwater ecosystems.</title>
        <authorList>
            <person name="He C.Y."/>
            <person name="Keren R."/>
            <person name="Whittaker M."/>
            <person name="Farag I.F."/>
            <person name="Doudna J."/>
            <person name="Cate J.H.D."/>
            <person name="Banfield J.F."/>
        </authorList>
    </citation>
    <scope>NUCLEOTIDE SEQUENCE</scope>
    <source>
        <strain evidence="3">NC_groundwater_17_Pr7_B-0.1um_64_12</strain>
    </source>
</reference>
<dbReference type="Pfam" id="PF13200">
    <property type="entry name" value="DUF4015"/>
    <property type="match status" value="1"/>
</dbReference>
<feature type="region of interest" description="Disordered" evidence="1">
    <location>
        <begin position="320"/>
        <end position="339"/>
    </location>
</feature>
<feature type="domain" description="DUF4015" evidence="2">
    <location>
        <begin position="3"/>
        <end position="311"/>
    </location>
</feature>
<dbReference type="Proteomes" id="UP000727962">
    <property type="component" value="Unassembled WGS sequence"/>
</dbReference>
<proteinExistence type="predicted"/>